<dbReference type="AlphaFoldDB" id="Q6IGJ2"/>
<proteinExistence type="predicted"/>
<accession>Q6IGJ2</accession>
<evidence type="ECO:0000256" key="1">
    <source>
        <dbReference type="SAM" id="MobiDB-lite"/>
    </source>
</evidence>
<evidence type="ECO:0000313" key="2">
    <source>
        <dbReference type="EMBL" id="DAA02472.1"/>
    </source>
</evidence>
<reference evidence="2" key="1">
    <citation type="journal article" date="2003" name="Genome Biol.">
        <title>An integrated gene annotation and transcriptional profiling approach towards the full gene content of the Drosophila genome.</title>
        <authorList>
            <person name="Hild M."/>
            <person name="Beckmann B."/>
            <person name="Haas S.A."/>
            <person name="Koch B."/>
            <person name="Solovyev V."/>
            <person name="Busold C."/>
            <person name="Fellenberg K."/>
            <person name="Boutros M."/>
            <person name="Vingron M."/>
            <person name="Sauer F."/>
            <person name="Hoheisel J.D."/>
            <person name="Paro R."/>
        </authorList>
    </citation>
    <scope>NUCLEOTIDE SEQUENCE</scope>
</reference>
<feature type="region of interest" description="Disordered" evidence="1">
    <location>
        <begin position="14"/>
        <end position="40"/>
    </location>
</feature>
<gene>
    <name evidence="2" type="ORF">HDC06189</name>
</gene>
<sequence>MPLEHVFKHAKHLAHSNCATSSSRSSSNKEPAGATPPHGLTLAGIKVHGCPGRLGCHPVDALISPCPPNPSARARNASCLVSRRQASANVANVVGMTLQQWTSPGPGLHLKSKRLEVEHPHLAILGWQPV</sequence>
<name>Q6IGJ2_DROME</name>
<organism evidence="2">
    <name type="scientific">Drosophila melanogaster</name>
    <name type="common">Fruit fly</name>
    <dbReference type="NCBI Taxonomy" id="7227"/>
    <lineage>
        <taxon>Eukaryota</taxon>
        <taxon>Metazoa</taxon>
        <taxon>Ecdysozoa</taxon>
        <taxon>Arthropoda</taxon>
        <taxon>Hexapoda</taxon>
        <taxon>Insecta</taxon>
        <taxon>Pterygota</taxon>
        <taxon>Neoptera</taxon>
        <taxon>Endopterygota</taxon>
        <taxon>Diptera</taxon>
        <taxon>Brachycera</taxon>
        <taxon>Muscomorpha</taxon>
        <taxon>Ephydroidea</taxon>
        <taxon>Drosophilidae</taxon>
        <taxon>Drosophila</taxon>
        <taxon>Sophophora</taxon>
    </lineage>
</organism>
<protein>
    <submittedName>
        <fullName evidence="2">HDC06189</fullName>
    </submittedName>
</protein>
<dbReference type="EMBL" id="BK003774">
    <property type="protein sequence ID" value="DAA02472.1"/>
    <property type="molecule type" value="Genomic_DNA"/>
</dbReference>